<reference evidence="7 8" key="1">
    <citation type="submission" date="2021-01" db="EMBL/GenBank/DDBJ databases">
        <title>Roseomonas sp. nov, a bacterium isolated from an oil production mixture in Yumen Oilfield.</title>
        <authorList>
            <person name="Wu D."/>
        </authorList>
    </citation>
    <scope>NUCLEOTIDE SEQUENCE [LARGE SCALE GENOMIC DNA]</scope>
    <source>
        <strain evidence="7 8">ROY-5-3</strain>
    </source>
</reference>
<evidence type="ECO:0000256" key="2">
    <source>
        <dbReference type="ARBA" id="ARBA00007749"/>
    </source>
</evidence>
<dbReference type="SMART" id="SM00849">
    <property type="entry name" value="Lactamase_B"/>
    <property type="match status" value="1"/>
</dbReference>
<comment type="cofactor">
    <cofactor evidence="1">
        <name>Zn(2+)</name>
        <dbReference type="ChEBI" id="CHEBI:29105"/>
    </cofactor>
</comment>
<keyword evidence="3" id="KW-0479">Metal-binding</keyword>
<accession>A0ABS6H0R6</accession>
<feature type="domain" description="Metallo-beta-lactamase" evidence="6">
    <location>
        <begin position="23"/>
        <end position="208"/>
    </location>
</feature>
<evidence type="ECO:0000256" key="5">
    <source>
        <dbReference type="ARBA" id="ARBA00022833"/>
    </source>
</evidence>
<evidence type="ECO:0000313" key="7">
    <source>
        <dbReference type="EMBL" id="MBU8542244.1"/>
    </source>
</evidence>
<name>A0ABS6H0R6_9PROT</name>
<gene>
    <name evidence="7" type="ORF">JJQ90_00920</name>
</gene>
<dbReference type="Pfam" id="PF00753">
    <property type="entry name" value="Lactamase_B"/>
    <property type="match status" value="1"/>
</dbReference>
<dbReference type="RefSeq" id="WP_216872597.1">
    <property type="nucleotide sequence ID" value="NZ_JAERQM010000001.1"/>
</dbReference>
<keyword evidence="8" id="KW-1185">Reference proteome</keyword>
<sequence>MYTLDVLVQGYPGKSVCHGALGWSTIALLRGEGRVALVDVGSFGVRPELAKQLAARGVGREDVTDILLTHAHWDHSVNAPLFPNATVWIGAEEMAWAEAEPWDFNALPELHVRELANSPRTRRIVAGEQPLPGVHAIAAPGHTPGCLVYYLAGNDPPVIFSGDAAKNRAEMLSMAADMTMDAAASESSMAGIWSLWRAVAGTLLVPGHDLTMRLDAEGHPEYCGQRQAAIRSWFSEDLAVTADFDLTAP</sequence>
<keyword evidence="5" id="KW-0862">Zinc</keyword>
<evidence type="ECO:0000256" key="4">
    <source>
        <dbReference type="ARBA" id="ARBA00022801"/>
    </source>
</evidence>
<dbReference type="InterPro" id="IPR051013">
    <property type="entry name" value="MBL_superfamily_lactonases"/>
</dbReference>
<comment type="similarity">
    <text evidence="2">Belongs to the metallo-beta-lactamase superfamily.</text>
</comment>
<dbReference type="Proteomes" id="UP000689967">
    <property type="component" value="Unassembled WGS sequence"/>
</dbReference>
<dbReference type="PANTHER" id="PTHR42978">
    <property type="entry name" value="QUORUM-QUENCHING LACTONASE YTNP-RELATED-RELATED"/>
    <property type="match status" value="1"/>
</dbReference>
<dbReference type="EMBL" id="JAERQM010000001">
    <property type="protein sequence ID" value="MBU8542244.1"/>
    <property type="molecule type" value="Genomic_DNA"/>
</dbReference>
<evidence type="ECO:0000259" key="6">
    <source>
        <dbReference type="SMART" id="SM00849"/>
    </source>
</evidence>
<protein>
    <submittedName>
        <fullName evidence="7">MBL fold metallo-hydrolase</fullName>
    </submittedName>
</protein>
<organism evidence="7 8">
    <name type="scientific">Falsiroseomonas oleicola</name>
    <dbReference type="NCBI Taxonomy" id="2801474"/>
    <lineage>
        <taxon>Bacteria</taxon>
        <taxon>Pseudomonadati</taxon>
        <taxon>Pseudomonadota</taxon>
        <taxon>Alphaproteobacteria</taxon>
        <taxon>Acetobacterales</taxon>
        <taxon>Roseomonadaceae</taxon>
        <taxon>Falsiroseomonas</taxon>
    </lineage>
</organism>
<evidence type="ECO:0000313" key="8">
    <source>
        <dbReference type="Proteomes" id="UP000689967"/>
    </source>
</evidence>
<keyword evidence="4" id="KW-0378">Hydrolase</keyword>
<dbReference type="InterPro" id="IPR001279">
    <property type="entry name" value="Metallo-B-lactamas"/>
</dbReference>
<evidence type="ECO:0000256" key="1">
    <source>
        <dbReference type="ARBA" id="ARBA00001947"/>
    </source>
</evidence>
<evidence type="ECO:0000256" key="3">
    <source>
        <dbReference type="ARBA" id="ARBA00022723"/>
    </source>
</evidence>
<comment type="caution">
    <text evidence="7">The sequence shown here is derived from an EMBL/GenBank/DDBJ whole genome shotgun (WGS) entry which is preliminary data.</text>
</comment>
<dbReference type="PANTHER" id="PTHR42978:SF2">
    <property type="entry name" value="102 KBASES UNSTABLE REGION: FROM 1 TO 119443"/>
    <property type="match status" value="1"/>
</dbReference>
<proteinExistence type="inferred from homology"/>